<evidence type="ECO:0000313" key="4">
    <source>
        <dbReference type="EnsemblProtists" id="EKX37252"/>
    </source>
</evidence>
<dbReference type="OrthoDB" id="10251230at2759"/>
<dbReference type="GeneID" id="17293955"/>
<dbReference type="AlphaFoldDB" id="L1IMD1"/>
<dbReference type="SUPFAM" id="SSF56815">
    <property type="entry name" value="Sec1/munc18-like (SM) proteins"/>
    <property type="match status" value="1"/>
</dbReference>
<dbReference type="Proteomes" id="UP000011087">
    <property type="component" value="Unassembled WGS sequence"/>
</dbReference>
<keyword evidence="2" id="KW-0732">Signal</keyword>
<dbReference type="STRING" id="905079.L1IMD1"/>
<dbReference type="HOGENOM" id="CLU_513364_0_0_1"/>
<protein>
    <submittedName>
        <fullName evidence="3">Sec1 family domain-containing protein 1B</fullName>
    </submittedName>
</protein>
<evidence type="ECO:0000313" key="5">
    <source>
        <dbReference type="Proteomes" id="UP000011087"/>
    </source>
</evidence>
<evidence type="ECO:0000256" key="1">
    <source>
        <dbReference type="ARBA" id="ARBA00009884"/>
    </source>
</evidence>
<evidence type="ECO:0000313" key="3">
    <source>
        <dbReference type="EMBL" id="EKX37252.1"/>
    </source>
</evidence>
<dbReference type="KEGG" id="gtt:GUITHDRAFT_116630"/>
<dbReference type="Gene3D" id="3.40.50.1910">
    <property type="match status" value="2"/>
</dbReference>
<keyword evidence="5" id="KW-1185">Reference proteome</keyword>
<dbReference type="InterPro" id="IPR027482">
    <property type="entry name" value="Sec1-like_dom2"/>
</dbReference>
<dbReference type="RefSeq" id="XP_005824232.1">
    <property type="nucleotide sequence ID" value="XM_005824175.1"/>
</dbReference>
<name>L1IMD1_GUITC</name>
<dbReference type="InterPro" id="IPR001619">
    <property type="entry name" value="Sec1-like"/>
</dbReference>
<dbReference type="EMBL" id="JH993062">
    <property type="protein sequence ID" value="EKX37252.1"/>
    <property type="molecule type" value="Genomic_DNA"/>
</dbReference>
<reference evidence="4" key="3">
    <citation type="submission" date="2015-06" db="UniProtKB">
        <authorList>
            <consortium name="EnsemblProtists"/>
        </authorList>
    </citation>
    <scope>IDENTIFICATION</scope>
</reference>
<dbReference type="PANTHER" id="PTHR11679">
    <property type="entry name" value="VESICLE PROTEIN SORTING-ASSOCIATED"/>
    <property type="match status" value="1"/>
</dbReference>
<dbReference type="EnsemblProtists" id="EKX37252">
    <property type="protein sequence ID" value="EKX37252"/>
    <property type="gene ID" value="GUITHDRAFT_116630"/>
</dbReference>
<dbReference type="InterPro" id="IPR036045">
    <property type="entry name" value="Sec1-like_sf"/>
</dbReference>
<sequence>MIRTLNMIVLLSFVIFTNDDDDDDDDDDDVVDDDDDGTMMKTTIVALSPRGFLLLKRHVLSPEGDRLVAQEFPEDALKATLSSCITLPIDFISLDDDMFELGLRDCYSNLHMCHKKGDYHDMVEQISEGLLNVLITCNLKPVIFAQKRVAERLRAKINEQLGRHIYSFEPTKDGENPEIDETPRPILVIADRIVDFPIMLHHHCEYRPLIHDCLGIHVNTVAIPTKQGKEDNFWCKNLNDTIPNVDEEVDPESPLRAELKQAFRGRILDAHMKIVTNLAEEIEKRGLDDFYEVESKILSKPHAPNIDAIEDLLSGYKIQVPEEDRVKISCTANDRMRLFLILYMCCSLEDELLQELFKYVRAGGSDTSVFSHLLHLKKMDANLDFGRPKGMVAGILSASTERLSLAGTANVQSSLARMVRQLVIQLQDALQERMERGGAKGRGDEKLPSSVEAEISRNFVSFDPFHEMRICDALADVTHAMVFVNGGGNFVEMMDIRKALDQVGVSSCYGTTDMISPDQFLHQLAICGKAG</sequence>
<accession>L1IMD1</accession>
<dbReference type="GO" id="GO:0016192">
    <property type="term" value="P:vesicle-mediated transport"/>
    <property type="evidence" value="ECO:0007669"/>
    <property type="project" value="InterPro"/>
</dbReference>
<reference evidence="5" key="2">
    <citation type="submission" date="2012-11" db="EMBL/GenBank/DDBJ databases">
        <authorList>
            <person name="Kuo A."/>
            <person name="Curtis B.A."/>
            <person name="Tanifuji G."/>
            <person name="Burki F."/>
            <person name="Gruber A."/>
            <person name="Irimia M."/>
            <person name="Maruyama S."/>
            <person name="Arias M.C."/>
            <person name="Ball S.G."/>
            <person name="Gile G.H."/>
            <person name="Hirakawa Y."/>
            <person name="Hopkins J.F."/>
            <person name="Rensing S.A."/>
            <person name="Schmutz J."/>
            <person name="Symeonidi A."/>
            <person name="Elias M."/>
            <person name="Eveleigh R.J."/>
            <person name="Herman E.K."/>
            <person name="Klute M.J."/>
            <person name="Nakayama T."/>
            <person name="Obornik M."/>
            <person name="Reyes-Prieto A."/>
            <person name="Armbrust E.V."/>
            <person name="Aves S.J."/>
            <person name="Beiko R.G."/>
            <person name="Coutinho P."/>
            <person name="Dacks J.B."/>
            <person name="Durnford D.G."/>
            <person name="Fast N.M."/>
            <person name="Green B.R."/>
            <person name="Grisdale C."/>
            <person name="Hempe F."/>
            <person name="Henrissat B."/>
            <person name="Hoppner M.P."/>
            <person name="Ishida K.-I."/>
            <person name="Kim E."/>
            <person name="Koreny L."/>
            <person name="Kroth P.G."/>
            <person name="Liu Y."/>
            <person name="Malik S.-B."/>
            <person name="Maier U.G."/>
            <person name="McRose D."/>
            <person name="Mock T."/>
            <person name="Neilson J.A."/>
            <person name="Onodera N.T."/>
            <person name="Poole A.M."/>
            <person name="Pritham E.J."/>
            <person name="Richards T.A."/>
            <person name="Rocap G."/>
            <person name="Roy S.W."/>
            <person name="Sarai C."/>
            <person name="Schaack S."/>
            <person name="Shirato S."/>
            <person name="Slamovits C.H."/>
            <person name="Spencer D.F."/>
            <person name="Suzuki S."/>
            <person name="Worden A.Z."/>
            <person name="Zauner S."/>
            <person name="Barry K."/>
            <person name="Bell C."/>
            <person name="Bharti A.K."/>
            <person name="Crow J.A."/>
            <person name="Grimwood J."/>
            <person name="Kramer R."/>
            <person name="Lindquist E."/>
            <person name="Lucas S."/>
            <person name="Salamov A."/>
            <person name="McFadden G.I."/>
            <person name="Lane C.E."/>
            <person name="Keeling P.J."/>
            <person name="Gray M.W."/>
            <person name="Grigoriev I.V."/>
            <person name="Archibald J.M."/>
        </authorList>
    </citation>
    <scope>NUCLEOTIDE SEQUENCE</scope>
    <source>
        <strain evidence="5">CCMP2712</strain>
    </source>
</reference>
<feature type="chain" id="PRO_5008770245" evidence="2">
    <location>
        <begin position="20"/>
        <end position="531"/>
    </location>
</feature>
<gene>
    <name evidence="3" type="primary">SLY1B</name>
    <name evidence="3" type="ORF">GUITHDRAFT_116630</name>
</gene>
<dbReference type="PaxDb" id="55529-EKX37252"/>
<dbReference type="Pfam" id="PF00995">
    <property type="entry name" value="Sec1"/>
    <property type="match status" value="2"/>
</dbReference>
<feature type="signal peptide" evidence="2">
    <location>
        <begin position="1"/>
        <end position="19"/>
    </location>
</feature>
<dbReference type="eggNOG" id="KOG1301">
    <property type="taxonomic scope" value="Eukaryota"/>
</dbReference>
<comment type="similarity">
    <text evidence="1">Belongs to the STXBP/unc-18/SEC1 family.</text>
</comment>
<evidence type="ECO:0000256" key="2">
    <source>
        <dbReference type="SAM" id="SignalP"/>
    </source>
</evidence>
<reference evidence="3 5" key="1">
    <citation type="journal article" date="2012" name="Nature">
        <title>Algal genomes reveal evolutionary mosaicism and the fate of nucleomorphs.</title>
        <authorList>
            <consortium name="DOE Joint Genome Institute"/>
            <person name="Curtis B.A."/>
            <person name="Tanifuji G."/>
            <person name="Burki F."/>
            <person name="Gruber A."/>
            <person name="Irimia M."/>
            <person name="Maruyama S."/>
            <person name="Arias M.C."/>
            <person name="Ball S.G."/>
            <person name="Gile G.H."/>
            <person name="Hirakawa Y."/>
            <person name="Hopkins J.F."/>
            <person name="Kuo A."/>
            <person name="Rensing S.A."/>
            <person name="Schmutz J."/>
            <person name="Symeonidi A."/>
            <person name="Elias M."/>
            <person name="Eveleigh R.J."/>
            <person name="Herman E.K."/>
            <person name="Klute M.J."/>
            <person name="Nakayama T."/>
            <person name="Obornik M."/>
            <person name="Reyes-Prieto A."/>
            <person name="Armbrust E.V."/>
            <person name="Aves S.J."/>
            <person name="Beiko R.G."/>
            <person name="Coutinho P."/>
            <person name="Dacks J.B."/>
            <person name="Durnford D.G."/>
            <person name="Fast N.M."/>
            <person name="Green B.R."/>
            <person name="Grisdale C.J."/>
            <person name="Hempel F."/>
            <person name="Henrissat B."/>
            <person name="Hoppner M.P."/>
            <person name="Ishida K."/>
            <person name="Kim E."/>
            <person name="Koreny L."/>
            <person name="Kroth P.G."/>
            <person name="Liu Y."/>
            <person name="Malik S.B."/>
            <person name="Maier U.G."/>
            <person name="McRose D."/>
            <person name="Mock T."/>
            <person name="Neilson J.A."/>
            <person name="Onodera N.T."/>
            <person name="Poole A.M."/>
            <person name="Pritham E.J."/>
            <person name="Richards T.A."/>
            <person name="Rocap G."/>
            <person name="Roy S.W."/>
            <person name="Sarai C."/>
            <person name="Schaack S."/>
            <person name="Shirato S."/>
            <person name="Slamovits C.H."/>
            <person name="Spencer D.F."/>
            <person name="Suzuki S."/>
            <person name="Worden A.Z."/>
            <person name="Zauner S."/>
            <person name="Barry K."/>
            <person name="Bell C."/>
            <person name="Bharti A.K."/>
            <person name="Crow J.A."/>
            <person name="Grimwood J."/>
            <person name="Kramer R."/>
            <person name="Lindquist E."/>
            <person name="Lucas S."/>
            <person name="Salamov A."/>
            <person name="McFadden G.I."/>
            <person name="Lane C.E."/>
            <person name="Keeling P.J."/>
            <person name="Gray M.W."/>
            <person name="Grigoriev I.V."/>
            <person name="Archibald J.M."/>
        </authorList>
    </citation>
    <scope>NUCLEOTIDE SEQUENCE</scope>
    <source>
        <strain evidence="3 5">CCMP2712</strain>
    </source>
</reference>
<proteinExistence type="inferred from homology"/>
<organism evidence="3">
    <name type="scientific">Guillardia theta (strain CCMP2712)</name>
    <name type="common">Cryptophyte</name>
    <dbReference type="NCBI Taxonomy" id="905079"/>
    <lineage>
        <taxon>Eukaryota</taxon>
        <taxon>Cryptophyceae</taxon>
        <taxon>Pyrenomonadales</taxon>
        <taxon>Geminigeraceae</taxon>
        <taxon>Guillardia</taxon>
    </lineage>
</organism>
<dbReference type="Gene3D" id="1.25.40.60">
    <property type="match status" value="1"/>
</dbReference>